<dbReference type="SMART" id="SM00028">
    <property type="entry name" value="TPR"/>
    <property type="match status" value="10"/>
</dbReference>
<dbReference type="Pfam" id="PF13432">
    <property type="entry name" value="TPR_16"/>
    <property type="match status" value="1"/>
</dbReference>
<proteinExistence type="predicted"/>
<dbReference type="Gene3D" id="1.25.40.10">
    <property type="entry name" value="Tetratricopeptide repeat domain"/>
    <property type="match status" value="4"/>
</dbReference>
<feature type="repeat" description="TPR" evidence="3">
    <location>
        <begin position="624"/>
        <end position="657"/>
    </location>
</feature>
<keyword evidence="2 3" id="KW-0802">TPR repeat</keyword>
<dbReference type="PANTHER" id="PTHR44858:SF1">
    <property type="entry name" value="UDP-N-ACETYLGLUCOSAMINE--PEPTIDE N-ACETYLGLUCOSAMINYLTRANSFERASE SPINDLY-RELATED"/>
    <property type="match status" value="1"/>
</dbReference>
<dbReference type="InterPro" id="IPR027417">
    <property type="entry name" value="P-loop_NTPase"/>
</dbReference>
<dbReference type="Pfam" id="PF13181">
    <property type="entry name" value="TPR_8"/>
    <property type="match status" value="2"/>
</dbReference>
<dbReference type="PROSITE" id="PS50293">
    <property type="entry name" value="TPR_REGION"/>
    <property type="match status" value="2"/>
</dbReference>
<evidence type="ECO:0000313" key="6">
    <source>
        <dbReference type="Proteomes" id="UP000597444"/>
    </source>
</evidence>
<dbReference type="InterPro" id="IPR019734">
    <property type="entry name" value="TPR_rpt"/>
</dbReference>
<name>A0A8J3ICL7_9CHLR</name>
<feature type="repeat" description="TPR" evidence="3">
    <location>
        <begin position="658"/>
        <end position="691"/>
    </location>
</feature>
<feature type="repeat" description="TPR" evidence="3">
    <location>
        <begin position="556"/>
        <end position="589"/>
    </location>
</feature>
<sequence>MPFVKKNDARGSAQAGDAQKIFIARSHELHFFIEHVLQPEDPLYNIISIYGDGGVGKSTLLNRYNEEAQSSGYKEYCLTAVVDERQATPASMMERFADQLGMQSEFRRALQAYKDALRKLHTEQETMEDAVLQHAPDFAGAAVEGVPFVGPLLREGIKFGTAQAINRYHVPRTVERLEDPIGDLTRAFVAELNHLAEAQVTLSGSRVRRRHRVLLFFDTFEQLEEEAAPWLLDYFLTADISNSVVLIVAGRLPIERSLARDPKRWLPYRENGVLYSFTLNSFTEAETRAYLEQRGITDPGRIYQIWQLSRGLPLYLSLLTANPQHEVDPTADVVANFLRWIPEHEEVKLRLVLDAALFTLPFNQDDLAALSYIHENDRPALYQWLIKQPFVHSSGQDGRYSYHEMAEDLFGRHLIRISPNSYYATRRALAEYYALCIEQLRRHGKEVYQNGAWLSMMVALAQQLLLLPDMQSHVQASEHLLDAYYRTKQDEEVTRVLRELLQERPYNTANADARQIARILLNYIEAMPMSEEFLLASNQLLQRVSEVPSFSPKVLAQLYGNRGVTQRNLNEPAAAIADFDQAIKHDPRYAWAYGNRGITHRTLKQYRQALADLDKALSLDESMDWVYVTRGEVLRHLKEYRRAVADFTRAITLDRDYAQAYAGRGRVYRLLKQYTEAIQDLQRAIALDPEMAWAYASLGEVYRNIGENRRAIEEYDRAIALAPGQHYFWAYGSRGLAYFNLQDYQHAQADFDYAIELNPLYSWGYGHRGRMYRHLKQYERALVDMNRAIELAPDDAWIRSHRGLVFISLRNYPRAIDDLSRSIALDPTYPANYARRGSAYLGEGNLVKAAYDYALNCELAPDDIRACWMTQWIAMCQQRADKATATRLEEIATSRSQHYFAYVCRGVANWLHGRQVGSALEDACRMRETMWDAFFWRGLIRAASGQTEGIQDVEHALQLGMFPALLAPLSWLEQDKPDFYATHVLPLLKRYH</sequence>
<feature type="repeat" description="TPR" evidence="3">
    <location>
        <begin position="728"/>
        <end position="761"/>
    </location>
</feature>
<dbReference type="PANTHER" id="PTHR44858">
    <property type="entry name" value="TETRATRICOPEPTIDE REPEAT PROTEIN 6"/>
    <property type="match status" value="1"/>
</dbReference>
<protein>
    <recommendedName>
        <fullName evidence="4">Orc1-like AAA ATPase domain-containing protein</fullName>
    </recommendedName>
</protein>
<feature type="repeat" description="TPR" evidence="3">
    <location>
        <begin position="590"/>
        <end position="623"/>
    </location>
</feature>
<keyword evidence="1" id="KW-0677">Repeat</keyword>
<dbReference type="InterPro" id="IPR050498">
    <property type="entry name" value="Ycf3"/>
</dbReference>
<feature type="domain" description="Orc1-like AAA ATPase" evidence="4">
    <location>
        <begin position="22"/>
        <end position="241"/>
    </location>
</feature>
<dbReference type="AlphaFoldDB" id="A0A8J3ICL7"/>
<dbReference type="InterPro" id="IPR011990">
    <property type="entry name" value="TPR-like_helical_dom_sf"/>
</dbReference>
<dbReference type="SUPFAM" id="SSF52540">
    <property type="entry name" value="P-loop containing nucleoside triphosphate hydrolases"/>
    <property type="match status" value="1"/>
</dbReference>
<evidence type="ECO:0000256" key="1">
    <source>
        <dbReference type="ARBA" id="ARBA00022737"/>
    </source>
</evidence>
<evidence type="ECO:0000256" key="2">
    <source>
        <dbReference type="ARBA" id="ARBA00022803"/>
    </source>
</evidence>
<dbReference type="Pfam" id="PF13414">
    <property type="entry name" value="TPR_11"/>
    <property type="match status" value="1"/>
</dbReference>
<dbReference type="PROSITE" id="PS50005">
    <property type="entry name" value="TPR"/>
    <property type="match status" value="8"/>
</dbReference>
<dbReference type="Pfam" id="PF00515">
    <property type="entry name" value="TPR_1"/>
    <property type="match status" value="1"/>
</dbReference>
<dbReference type="InterPro" id="IPR041664">
    <property type="entry name" value="AAA_16"/>
</dbReference>
<accession>A0A8J3ICL7</accession>
<reference evidence="5" key="1">
    <citation type="submission" date="2020-10" db="EMBL/GenBank/DDBJ databases">
        <title>Taxonomic study of unclassified bacteria belonging to the class Ktedonobacteria.</title>
        <authorList>
            <person name="Yabe S."/>
            <person name="Wang C.M."/>
            <person name="Zheng Y."/>
            <person name="Sakai Y."/>
            <person name="Cavaletti L."/>
            <person name="Monciardini P."/>
            <person name="Donadio S."/>
        </authorList>
    </citation>
    <scope>NUCLEOTIDE SEQUENCE</scope>
    <source>
        <strain evidence="5">ID150040</strain>
    </source>
</reference>
<gene>
    <name evidence="5" type="ORF">KSF_029870</name>
</gene>
<dbReference type="Gene3D" id="3.40.50.300">
    <property type="entry name" value="P-loop containing nucleotide triphosphate hydrolases"/>
    <property type="match status" value="1"/>
</dbReference>
<organism evidence="5 6">
    <name type="scientific">Reticulibacter mediterranei</name>
    <dbReference type="NCBI Taxonomy" id="2778369"/>
    <lineage>
        <taxon>Bacteria</taxon>
        <taxon>Bacillati</taxon>
        <taxon>Chloroflexota</taxon>
        <taxon>Ktedonobacteria</taxon>
        <taxon>Ktedonobacterales</taxon>
        <taxon>Reticulibacteraceae</taxon>
        <taxon>Reticulibacter</taxon>
    </lineage>
</organism>
<dbReference type="SUPFAM" id="SSF48452">
    <property type="entry name" value="TPR-like"/>
    <property type="match status" value="2"/>
</dbReference>
<dbReference type="Proteomes" id="UP000597444">
    <property type="component" value="Unassembled WGS sequence"/>
</dbReference>
<evidence type="ECO:0000259" key="4">
    <source>
        <dbReference type="Pfam" id="PF13191"/>
    </source>
</evidence>
<dbReference type="EMBL" id="BNJK01000001">
    <property type="protein sequence ID" value="GHO92939.1"/>
    <property type="molecule type" value="Genomic_DNA"/>
</dbReference>
<dbReference type="GO" id="GO:0009279">
    <property type="term" value="C:cell outer membrane"/>
    <property type="evidence" value="ECO:0007669"/>
    <property type="project" value="TreeGrafter"/>
</dbReference>
<keyword evidence="6" id="KW-1185">Reference proteome</keyword>
<feature type="repeat" description="TPR" evidence="3">
    <location>
        <begin position="692"/>
        <end position="725"/>
    </location>
</feature>
<comment type="caution">
    <text evidence="5">The sequence shown here is derived from an EMBL/GenBank/DDBJ whole genome shotgun (WGS) entry which is preliminary data.</text>
</comment>
<dbReference type="RefSeq" id="WP_220203750.1">
    <property type="nucleotide sequence ID" value="NZ_BNJK01000001.1"/>
</dbReference>
<dbReference type="GO" id="GO:0046813">
    <property type="term" value="P:receptor-mediated virion attachment to host cell"/>
    <property type="evidence" value="ECO:0007669"/>
    <property type="project" value="TreeGrafter"/>
</dbReference>
<evidence type="ECO:0000256" key="3">
    <source>
        <dbReference type="PROSITE-ProRule" id="PRU00339"/>
    </source>
</evidence>
<feature type="repeat" description="TPR" evidence="3">
    <location>
        <begin position="796"/>
        <end position="829"/>
    </location>
</feature>
<feature type="repeat" description="TPR" evidence="3">
    <location>
        <begin position="762"/>
        <end position="795"/>
    </location>
</feature>
<evidence type="ECO:0000313" key="5">
    <source>
        <dbReference type="EMBL" id="GHO92939.1"/>
    </source>
</evidence>
<dbReference type="Pfam" id="PF13191">
    <property type="entry name" value="AAA_16"/>
    <property type="match status" value="1"/>
</dbReference>